<evidence type="ECO:0000256" key="5">
    <source>
        <dbReference type="ARBA" id="ARBA00023077"/>
    </source>
</evidence>
<evidence type="ECO:0000256" key="8">
    <source>
        <dbReference type="PROSITE-ProRule" id="PRU01360"/>
    </source>
</evidence>
<dbReference type="Pfam" id="PF07715">
    <property type="entry name" value="Plug"/>
    <property type="match status" value="1"/>
</dbReference>
<dbReference type="InterPro" id="IPR039426">
    <property type="entry name" value="TonB-dep_rcpt-like"/>
</dbReference>
<dbReference type="Gene3D" id="2.40.170.20">
    <property type="entry name" value="TonB-dependent receptor, beta-barrel domain"/>
    <property type="match status" value="1"/>
</dbReference>
<keyword evidence="5 9" id="KW-0798">TonB box</keyword>
<gene>
    <name evidence="13" type="ORF">M124_1693</name>
</gene>
<dbReference type="AlphaFoldDB" id="A0A015TUM4"/>
<protein>
    <submittedName>
        <fullName evidence="13">TonB dependent receptor family protein</fullName>
    </submittedName>
</protein>
<comment type="subcellular location">
    <subcellularLocation>
        <location evidence="1 8">Cell outer membrane</location>
        <topology evidence="1 8">Multi-pass membrane protein</topology>
    </subcellularLocation>
</comment>
<comment type="similarity">
    <text evidence="8 9">Belongs to the TonB-dependent receptor family.</text>
</comment>
<sequence>MRRHLIHFLLVAVLTVCSAATAIAQVTVKGQVVDAETGEPLIGAAVTIVGTTQGSVTNLDGMFTQKAASGSTLLIKYLGYKEFSKKITQKGGTEDLGVIKMAADAMVLNDVIITSSVAVSRKTPVAVSTVDPVFIEEKLGTQEFPEVLKSTPGIYATKQGGGFGDSKVNIRGFKTENSAMMINGVPMNDMEWGGIYWSNWAGLSDVTRSMQVQRGLGASKVAAPSVGGSINIVTNTIDANKGGFVSYGMGNDGLNKILFKVSTGLTKSGWAMTLLGGKTWADGYIQGTNYEAYNWFVNITKRFNDNHQLSFTAFAAPQWHNQRGNKDGLTIEGWQEVAKNYMNGEKPYRYNPTYGFGLNGQRKSSAYNVYNKPQLSLNHLWQINEKSSLSTALYASIGRGYGYSGQGLTSADRSNWYGSNNGNLNMTFRKADGTFAYDEIYALNEASENGSVMAMSKSKNFHNWYGLLSTYTTKFGDYFDFYGGIDYRYYKGTHTNELVDLYGGDFYVDSSSRKSVLASNNAAAAAGSSFVNQKLKVGDIVYRDFDGYVMSEGVFAQGEYNRDKLSAFISGSVSNTGYWRYDRFYYDKAHAKSKTVNFIGWNAKGGLNYNLTENHNVFANIGYISRAPFFSGGAFLNSTVSNATNPDAVNEKVFSFEIGYGYRSSFLTVNINAYHTRWMDKTTTRSQDITNYYEGSLSEPYDASKLVSTKSVINMQGVNALHQGVELDFVAKPFQWLDLSGMFSIGNWRWDSNASGSFTVEGQFVNSASIKGSDGKDVTVLVNAAANGLEPGTMKLNLKDVKVGGSAQTTAALGATFKIDKALRLGIDWNLYARNYADWSLNSNDLVMNSEKDFSTPWRIPTASTFDLNASYKFNFGKLNAVLSGNVNNLFDQTYISDATDGSNHDWKTAYNVFYGFGRTYSLRLKVNF</sequence>
<accession>A0A015TUM4</accession>
<keyword evidence="6 8" id="KW-0472">Membrane</keyword>
<dbReference type="GeneID" id="60366054"/>
<evidence type="ECO:0000259" key="12">
    <source>
        <dbReference type="Pfam" id="PF07715"/>
    </source>
</evidence>
<dbReference type="Gene3D" id="2.170.130.10">
    <property type="entry name" value="TonB-dependent receptor, plug domain"/>
    <property type="match status" value="1"/>
</dbReference>
<evidence type="ECO:0000256" key="6">
    <source>
        <dbReference type="ARBA" id="ARBA00023136"/>
    </source>
</evidence>
<feature type="chain" id="PRO_5001476704" evidence="10">
    <location>
        <begin position="25"/>
        <end position="929"/>
    </location>
</feature>
<evidence type="ECO:0000256" key="10">
    <source>
        <dbReference type="SAM" id="SignalP"/>
    </source>
</evidence>
<evidence type="ECO:0000256" key="2">
    <source>
        <dbReference type="ARBA" id="ARBA00022448"/>
    </source>
</evidence>
<dbReference type="InterPro" id="IPR000531">
    <property type="entry name" value="Beta-barrel_TonB"/>
</dbReference>
<organism evidence="13 14">
    <name type="scientific">Bacteroides fragilis str. 3988T(B)14</name>
    <dbReference type="NCBI Taxonomy" id="1339315"/>
    <lineage>
        <taxon>Bacteria</taxon>
        <taxon>Pseudomonadati</taxon>
        <taxon>Bacteroidota</taxon>
        <taxon>Bacteroidia</taxon>
        <taxon>Bacteroidales</taxon>
        <taxon>Bacteroidaceae</taxon>
        <taxon>Bacteroides</taxon>
    </lineage>
</organism>
<dbReference type="PATRIC" id="fig|1339315.3.peg.2456"/>
<evidence type="ECO:0000256" key="3">
    <source>
        <dbReference type="ARBA" id="ARBA00022452"/>
    </source>
</evidence>
<dbReference type="RefSeq" id="WP_005787151.1">
    <property type="nucleotide sequence ID" value="NZ_JGCY01000288.1"/>
</dbReference>
<dbReference type="InterPro" id="IPR037066">
    <property type="entry name" value="Plug_dom_sf"/>
</dbReference>
<feature type="domain" description="TonB-dependent receptor plug" evidence="12">
    <location>
        <begin position="121"/>
        <end position="228"/>
    </location>
</feature>
<comment type="caution">
    <text evidence="13">The sequence shown here is derived from an EMBL/GenBank/DDBJ whole genome shotgun (WGS) entry which is preliminary data.</text>
</comment>
<dbReference type="PANTHER" id="PTHR30069">
    <property type="entry name" value="TONB-DEPENDENT OUTER MEMBRANE RECEPTOR"/>
    <property type="match status" value="1"/>
</dbReference>
<dbReference type="InterPro" id="IPR036942">
    <property type="entry name" value="Beta-barrel_TonB_sf"/>
</dbReference>
<keyword evidence="13" id="KW-0675">Receptor</keyword>
<keyword evidence="10" id="KW-0732">Signal</keyword>
<feature type="domain" description="TonB-dependent receptor-like beta-barrel" evidence="11">
    <location>
        <begin position="344"/>
        <end position="890"/>
    </location>
</feature>
<dbReference type="Pfam" id="PF00593">
    <property type="entry name" value="TonB_dep_Rec_b-barrel"/>
    <property type="match status" value="1"/>
</dbReference>
<dbReference type="InterPro" id="IPR012910">
    <property type="entry name" value="Plug_dom"/>
</dbReference>
<dbReference type="GO" id="GO:0009279">
    <property type="term" value="C:cell outer membrane"/>
    <property type="evidence" value="ECO:0007669"/>
    <property type="project" value="UniProtKB-SubCell"/>
</dbReference>
<dbReference type="PANTHER" id="PTHR30069:SF50">
    <property type="entry name" value="TONB-DEPENDENT RECEPTOR HI_1217-RELATED"/>
    <property type="match status" value="1"/>
</dbReference>
<dbReference type="PROSITE" id="PS52016">
    <property type="entry name" value="TONB_DEPENDENT_REC_3"/>
    <property type="match status" value="1"/>
</dbReference>
<keyword evidence="4 8" id="KW-0812">Transmembrane</keyword>
<keyword evidence="3 8" id="KW-1134">Transmembrane beta strand</keyword>
<evidence type="ECO:0000256" key="1">
    <source>
        <dbReference type="ARBA" id="ARBA00004571"/>
    </source>
</evidence>
<evidence type="ECO:0000313" key="13">
    <source>
        <dbReference type="EMBL" id="EXY74406.1"/>
    </source>
</evidence>
<keyword evidence="2 8" id="KW-0813">Transport</keyword>
<dbReference type="GO" id="GO:0015344">
    <property type="term" value="F:siderophore uptake transmembrane transporter activity"/>
    <property type="evidence" value="ECO:0007669"/>
    <property type="project" value="TreeGrafter"/>
</dbReference>
<dbReference type="Proteomes" id="UP000020529">
    <property type="component" value="Unassembled WGS sequence"/>
</dbReference>
<evidence type="ECO:0000256" key="4">
    <source>
        <dbReference type="ARBA" id="ARBA00022692"/>
    </source>
</evidence>
<feature type="signal peptide" evidence="10">
    <location>
        <begin position="1"/>
        <end position="24"/>
    </location>
</feature>
<dbReference type="SUPFAM" id="SSF56935">
    <property type="entry name" value="Porins"/>
    <property type="match status" value="1"/>
</dbReference>
<evidence type="ECO:0000259" key="11">
    <source>
        <dbReference type="Pfam" id="PF00593"/>
    </source>
</evidence>
<dbReference type="Gene3D" id="2.60.40.1120">
    <property type="entry name" value="Carboxypeptidase-like, regulatory domain"/>
    <property type="match status" value="1"/>
</dbReference>
<evidence type="ECO:0000313" key="14">
    <source>
        <dbReference type="Proteomes" id="UP000020529"/>
    </source>
</evidence>
<keyword evidence="7 8" id="KW-0998">Cell outer membrane</keyword>
<dbReference type="InterPro" id="IPR008969">
    <property type="entry name" value="CarboxyPept-like_regulatory"/>
</dbReference>
<evidence type="ECO:0000256" key="9">
    <source>
        <dbReference type="RuleBase" id="RU003357"/>
    </source>
</evidence>
<name>A0A015TUM4_BACFG</name>
<dbReference type="SUPFAM" id="SSF49464">
    <property type="entry name" value="Carboxypeptidase regulatory domain-like"/>
    <property type="match status" value="1"/>
</dbReference>
<reference evidence="13 14" key="1">
    <citation type="submission" date="2014-02" db="EMBL/GenBank/DDBJ databases">
        <authorList>
            <person name="Sears C."/>
            <person name="Carroll K."/>
            <person name="Sack B.R."/>
            <person name="Qadri F."/>
            <person name="Myers L.L."/>
            <person name="Chung G.-T."/>
            <person name="Escheverria P."/>
            <person name="Fraser C.M."/>
            <person name="Sadzewicz L."/>
            <person name="Shefchek K.A."/>
            <person name="Tallon L."/>
            <person name="Das S.P."/>
            <person name="Daugherty S."/>
            <person name="Mongodin E.F."/>
        </authorList>
    </citation>
    <scope>NUCLEOTIDE SEQUENCE [LARGE SCALE GENOMIC DNA]</scope>
    <source>
        <strain evidence="14">3988T(B)14</strain>
    </source>
</reference>
<dbReference type="GO" id="GO:0044718">
    <property type="term" value="P:siderophore transmembrane transport"/>
    <property type="evidence" value="ECO:0007669"/>
    <property type="project" value="TreeGrafter"/>
</dbReference>
<dbReference type="EMBL" id="JGCY01000288">
    <property type="protein sequence ID" value="EXY74406.1"/>
    <property type="molecule type" value="Genomic_DNA"/>
</dbReference>
<proteinExistence type="inferred from homology"/>
<dbReference type="Pfam" id="PF13715">
    <property type="entry name" value="CarbopepD_reg_2"/>
    <property type="match status" value="1"/>
</dbReference>
<evidence type="ECO:0000256" key="7">
    <source>
        <dbReference type="ARBA" id="ARBA00023237"/>
    </source>
</evidence>